<evidence type="ECO:0000313" key="4">
    <source>
        <dbReference type="Proteomes" id="UP000290289"/>
    </source>
</evidence>
<feature type="transmembrane region" description="Helical" evidence="2">
    <location>
        <begin position="20"/>
        <end position="40"/>
    </location>
</feature>
<organism evidence="3 4">
    <name type="scientific">Malus domestica</name>
    <name type="common">Apple</name>
    <name type="synonym">Pyrus malus</name>
    <dbReference type="NCBI Taxonomy" id="3750"/>
    <lineage>
        <taxon>Eukaryota</taxon>
        <taxon>Viridiplantae</taxon>
        <taxon>Streptophyta</taxon>
        <taxon>Embryophyta</taxon>
        <taxon>Tracheophyta</taxon>
        <taxon>Spermatophyta</taxon>
        <taxon>Magnoliopsida</taxon>
        <taxon>eudicotyledons</taxon>
        <taxon>Gunneridae</taxon>
        <taxon>Pentapetalae</taxon>
        <taxon>rosids</taxon>
        <taxon>fabids</taxon>
        <taxon>Rosales</taxon>
        <taxon>Rosaceae</taxon>
        <taxon>Amygdaloideae</taxon>
        <taxon>Maleae</taxon>
        <taxon>Malus</taxon>
    </lineage>
</organism>
<evidence type="ECO:0000313" key="3">
    <source>
        <dbReference type="EMBL" id="RXH95001.1"/>
    </source>
</evidence>
<dbReference type="GO" id="GO:0015297">
    <property type="term" value="F:antiporter activity"/>
    <property type="evidence" value="ECO:0007669"/>
    <property type="project" value="InterPro"/>
</dbReference>
<protein>
    <submittedName>
        <fullName evidence="3">Uncharacterized protein</fullName>
    </submittedName>
</protein>
<evidence type="ECO:0000256" key="1">
    <source>
        <dbReference type="ARBA" id="ARBA00010199"/>
    </source>
</evidence>
<dbReference type="GO" id="GO:0016020">
    <property type="term" value="C:membrane"/>
    <property type="evidence" value="ECO:0007669"/>
    <property type="project" value="InterPro"/>
</dbReference>
<dbReference type="Pfam" id="PF01554">
    <property type="entry name" value="MatE"/>
    <property type="match status" value="1"/>
</dbReference>
<dbReference type="PANTHER" id="PTHR11206">
    <property type="entry name" value="MULTIDRUG RESISTANCE PROTEIN"/>
    <property type="match status" value="1"/>
</dbReference>
<accession>A0A498JNT5</accession>
<dbReference type="GO" id="GO:0042910">
    <property type="term" value="F:xenobiotic transmembrane transporter activity"/>
    <property type="evidence" value="ECO:0007669"/>
    <property type="project" value="InterPro"/>
</dbReference>
<dbReference type="EMBL" id="RDQH01000333">
    <property type="protein sequence ID" value="RXH95001.1"/>
    <property type="molecule type" value="Genomic_DNA"/>
</dbReference>
<reference evidence="3 4" key="1">
    <citation type="submission" date="2018-10" db="EMBL/GenBank/DDBJ databases">
        <title>A high-quality apple genome assembly.</title>
        <authorList>
            <person name="Hu J."/>
        </authorList>
    </citation>
    <scope>NUCLEOTIDE SEQUENCE [LARGE SCALE GENOMIC DNA]</scope>
    <source>
        <strain evidence="4">cv. HFTH1</strain>
        <tissue evidence="3">Young leaf</tissue>
    </source>
</reference>
<comment type="similarity">
    <text evidence="1">Belongs to the multi antimicrobial extrusion (MATE) (TC 2.A.66.1) family.</text>
</comment>
<keyword evidence="4" id="KW-1185">Reference proteome</keyword>
<sequence>MLFIGRLGELALAGKSPAIGFANIIGYSILLGLAMGMVPICGQDFGAKKHTMLGLSLQRTVLLRLFTSSPISLLWLNMKKILLICGQDEAMAKLPLFSP</sequence>
<keyword evidence="2" id="KW-0472">Membrane</keyword>
<dbReference type="Gramene" id="mRNA:MD07G0219500">
    <property type="protein sequence ID" value="CDS:MD07G0219500.1"/>
    <property type="gene ID" value="MD07G0219500"/>
</dbReference>
<keyword evidence="2" id="KW-1133">Transmembrane helix</keyword>
<dbReference type="Proteomes" id="UP000290289">
    <property type="component" value="Chromosome 7"/>
</dbReference>
<dbReference type="InterPro" id="IPR002528">
    <property type="entry name" value="MATE_fam"/>
</dbReference>
<name>A0A498JNT5_MALDO</name>
<comment type="caution">
    <text evidence="3">The sequence shown here is derived from an EMBL/GenBank/DDBJ whole genome shotgun (WGS) entry which is preliminary data.</text>
</comment>
<evidence type="ECO:0000256" key="2">
    <source>
        <dbReference type="SAM" id="Phobius"/>
    </source>
</evidence>
<dbReference type="AlphaFoldDB" id="A0A498JNT5"/>
<proteinExistence type="inferred from homology"/>
<gene>
    <name evidence="3" type="ORF">DVH24_024685</name>
</gene>
<keyword evidence="2" id="KW-0812">Transmembrane</keyword>
<dbReference type="SMR" id="A0A498JNT5"/>